<name>A0ABN7WCV4_GIGMA</name>
<evidence type="ECO:0000313" key="3">
    <source>
        <dbReference type="Proteomes" id="UP000789901"/>
    </source>
</evidence>
<dbReference type="Proteomes" id="UP000789901">
    <property type="component" value="Unassembled WGS sequence"/>
</dbReference>
<feature type="region of interest" description="Disordered" evidence="1">
    <location>
        <begin position="77"/>
        <end position="162"/>
    </location>
</feature>
<gene>
    <name evidence="2" type="ORF">GMARGA_LOCUS29305</name>
</gene>
<evidence type="ECO:0000313" key="2">
    <source>
        <dbReference type="EMBL" id="CAG8827087.1"/>
    </source>
</evidence>
<sequence length="218" mass="24269">SRPRGDPKGSEAKLPHSVSGSSSRPMSYNYVRQIIKILCLKEYIAGSKTGKRSKAGERYFEEFNSHFWERPETPFDILHNTNTSARKRRRNRTPPPTYKVPSILSTSHRESTTNQRNRSASPIRRGTRGRNEDVSEIVTTSNNRDNGNNVNDVSGDSGHNANGVYGDLDNATYSSSSELANITSKLNTFILQSDSDLSMPNIGSSQPPSCMENINEEN</sequence>
<keyword evidence="3" id="KW-1185">Reference proteome</keyword>
<proteinExistence type="predicted"/>
<reference evidence="2 3" key="1">
    <citation type="submission" date="2021-06" db="EMBL/GenBank/DDBJ databases">
        <authorList>
            <person name="Kallberg Y."/>
            <person name="Tangrot J."/>
            <person name="Rosling A."/>
        </authorList>
    </citation>
    <scope>NUCLEOTIDE SEQUENCE [LARGE SCALE GENOMIC DNA]</scope>
    <source>
        <strain evidence="2 3">120-4 pot B 10/14</strain>
    </source>
</reference>
<feature type="compositionally biased region" description="Basic and acidic residues" evidence="1">
    <location>
        <begin position="1"/>
        <end position="14"/>
    </location>
</feature>
<feature type="region of interest" description="Disordered" evidence="1">
    <location>
        <begin position="198"/>
        <end position="218"/>
    </location>
</feature>
<feature type="compositionally biased region" description="Low complexity" evidence="1">
    <location>
        <begin position="138"/>
        <end position="158"/>
    </location>
</feature>
<feature type="region of interest" description="Disordered" evidence="1">
    <location>
        <begin position="1"/>
        <end position="25"/>
    </location>
</feature>
<organism evidence="2 3">
    <name type="scientific">Gigaspora margarita</name>
    <dbReference type="NCBI Taxonomy" id="4874"/>
    <lineage>
        <taxon>Eukaryota</taxon>
        <taxon>Fungi</taxon>
        <taxon>Fungi incertae sedis</taxon>
        <taxon>Mucoromycota</taxon>
        <taxon>Glomeromycotina</taxon>
        <taxon>Glomeromycetes</taxon>
        <taxon>Diversisporales</taxon>
        <taxon>Gigasporaceae</taxon>
        <taxon>Gigaspora</taxon>
    </lineage>
</organism>
<dbReference type="EMBL" id="CAJVQB010039167">
    <property type="protein sequence ID" value="CAG8827087.1"/>
    <property type="molecule type" value="Genomic_DNA"/>
</dbReference>
<accession>A0ABN7WCV4</accession>
<evidence type="ECO:0000256" key="1">
    <source>
        <dbReference type="SAM" id="MobiDB-lite"/>
    </source>
</evidence>
<comment type="caution">
    <text evidence="2">The sequence shown here is derived from an EMBL/GenBank/DDBJ whole genome shotgun (WGS) entry which is preliminary data.</text>
</comment>
<feature type="compositionally biased region" description="Polar residues" evidence="1">
    <location>
        <begin position="198"/>
        <end position="208"/>
    </location>
</feature>
<protein>
    <submittedName>
        <fullName evidence="2">42202_t:CDS:1</fullName>
    </submittedName>
</protein>
<feature type="non-terminal residue" evidence="2">
    <location>
        <position position="1"/>
    </location>
</feature>